<sequence>MKLINMPAMAADSVNQILGPILGQYNNTACVGNTAASKMCHITAIIGTSVCDSSNLKIIAIGMTAANLPDAGMEMSGVIRSCGVLMSGDTLKCTPIIDLVQAEQKANFLSQLSLLSAQYKKVTYNGHHCQSVDGSTWPTITDSFTMAPVPTVSRDTVSNTQDSTKHTFDKECPQCMYAGVKPINMHAIHADVVNEILGPLLGQNNNTACLGNTAASDICRSTPVIGTSVCDSFNFKLTASGMTAANLPDAGIEVSVVIRRCGVLMSGDTPKCTPILDLVQAEQKAITVVCSI</sequence>
<reference evidence="1" key="2">
    <citation type="submission" date="2020-11" db="EMBL/GenBank/DDBJ databases">
        <authorList>
            <person name="McCartney M.A."/>
            <person name="Auch B."/>
            <person name="Kono T."/>
            <person name="Mallez S."/>
            <person name="Becker A."/>
            <person name="Gohl D.M."/>
            <person name="Silverstein K.A.T."/>
            <person name="Koren S."/>
            <person name="Bechman K.B."/>
            <person name="Herman A."/>
            <person name="Abrahante J.E."/>
            <person name="Garbe J."/>
        </authorList>
    </citation>
    <scope>NUCLEOTIDE SEQUENCE</scope>
    <source>
        <strain evidence="1">Duluth1</strain>
        <tissue evidence="1">Whole animal</tissue>
    </source>
</reference>
<keyword evidence="2" id="KW-1185">Reference proteome</keyword>
<comment type="caution">
    <text evidence="1">The sequence shown here is derived from an EMBL/GenBank/DDBJ whole genome shotgun (WGS) entry which is preliminary data.</text>
</comment>
<name>A0A9D4LWP5_DREPO</name>
<evidence type="ECO:0000313" key="2">
    <source>
        <dbReference type="Proteomes" id="UP000828390"/>
    </source>
</evidence>
<dbReference type="EMBL" id="JAIWYP010000002">
    <property type="protein sequence ID" value="KAH3865107.1"/>
    <property type="molecule type" value="Genomic_DNA"/>
</dbReference>
<organism evidence="1 2">
    <name type="scientific">Dreissena polymorpha</name>
    <name type="common">Zebra mussel</name>
    <name type="synonym">Mytilus polymorpha</name>
    <dbReference type="NCBI Taxonomy" id="45954"/>
    <lineage>
        <taxon>Eukaryota</taxon>
        <taxon>Metazoa</taxon>
        <taxon>Spiralia</taxon>
        <taxon>Lophotrochozoa</taxon>
        <taxon>Mollusca</taxon>
        <taxon>Bivalvia</taxon>
        <taxon>Autobranchia</taxon>
        <taxon>Heteroconchia</taxon>
        <taxon>Euheterodonta</taxon>
        <taxon>Imparidentia</taxon>
        <taxon>Neoheterodontei</taxon>
        <taxon>Myida</taxon>
        <taxon>Dreissenoidea</taxon>
        <taxon>Dreissenidae</taxon>
        <taxon>Dreissena</taxon>
    </lineage>
</organism>
<gene>
    <name evidence="1" type="ORF">DPMN_028146</name>
</gene>
<reference evidence="1" key="1">
    <citation type="journal article" date="2019" name="bioRxiv">
        <title>The Genome of the Zebra Mussel, Dreissena polymorpha: A Resource for Invasive Species Research.</title>
        <authorList>
            <person name="McCartney M.A."/>
            <person name="Auch B."/>
            <person name="Kono T."/>
            <person name="Mallez S."/>
            <person name="Zhang Y."/>
            <person name="Obille A."/>
            <person name="Becker A."/>
            <person name="Abrahante J.E."/>
            <person name="Garbe J."/>
            <person name="Badalamenti J.P."/>
            <person name="Herman A."/>
            <person name="Mangelson H."/>
            <person name="Liachko I."/>
            <person name="Sullivan S."/>
            <person name="Sone E.D."/>
            <person name="Koren S."/>
            <person name="Silverstein K.A.T."/>
            <person name="Beckman K.B."/>
            <person name="Gohl D.M."/>
        </authorList>
    </citation>
    <scope>NUCLEOTIDE SEQUENCE</scope>
    <source>
        <strain evidence="1">Duluth1</strain>
        <tissue evidence="1">Whole animal</tissue>
    </source>
</reference>
<dbReference type="AlphaFoldDB" id="A0A9D4LWP5"/>
<proteinExistence type="predicted"/>
<dbReference type="Proteomes" id="UP000828390">
    <property type="component" value="Unassembled WGS sequence"/>
</dbReference>
<accession>A0A9D4LWP5</accession>
<evidence type="ECO:0000313" key="1">
    <source>
        <dbReference type="EMBL" id="KAH3865107.1"/>
    </source>
</evidence>
<protein>
    <submittedName>
        <fullName evidence="1">Uncharacterized protein</fullName>
    </submittedName>
</protein>